<dbReference type="SUPFAM" id="SSF50891">
    <property type="entry name" value="Cyclophilin-like"/>
    <property type="match status" value="1"/>
</dbReference>
<evidence type="ECO:0000256" key="3">
    <source>
        <dbReference type="ARBA" id="ARBA00023235"/>
    </source>
</evidence>
<dbReference type="GO" id="GO:0003755">
    <property type="term" value="F:peptidyl-prolyl cis-trans isomerase activity"/>
    <property type="evidence" value="ECO:0007669"/>
    <property type="project" value="UniProtKB-KW"/>
</dbReference>
<organism evidence="5">
    <name type="scientific">hydrocarbon metagenome</name>
    <dbReference type="NCBI Taxonomy" id="938273"/>
    <lineage>
        <taxon>unclassified sequences</taxon>
        <taxon>metagenomes</taxon>
        <taxon>ecological metagenomes</taxon>
    </lineage>
</organism>
<evidence type="ECO:0000313" key="5">
    <source>
        <dbReference type="EMBL" id="KUG15887.1"/>
    </source>
</evidence>
<dbReference type="PROSITE" id="PS50072">
    <property type="entry name" value="CSA_PPIASE_2"/>
    <property type="match status" value="1"/>
</dbReference>
<evidence type="ECO:0000256" key="1">
    <source>
        <dbReference type="ARBA" id="ARBA00013194"/>
    </source>
</evidence>
<reference evidence="5" key="1">
    <citation type="journal article" date="2015" name="Proc. Natl. Acad. Sci. U.S.A.">
        <title>Networks of energetic and metabolic interactions define dynamics in microbial communities.</title>
        <authorList>
            <person name="Embree M."/>
            <person name="Liu J.K."/>
            <person name="Al-Bassam M.M."/>
            <person name="Zengler K."/>
        </authorList>
    </citation>
    <scope>NUCLEOTIDE SEQUENCE</scope>
</reference>
<dbReference type="Pfam" id="PF00160">
    <property type="entry name" value="Pro_isomerase"/>
    <property type="match status" value="1"/>
</dbReference>
<name>A0A0W8F4U7_9ZZZZ</name>
<evidence type="ECO:0000259" key="4">
    <source>
        <dbReference type="PROSITE" id="PS50072"/>
    </source>
</evidence>
<dbReference type="EC" id="5.2.1.8" evidence="1"/>
<keyword evidence="2" id="KW-0697">Rotamase</keyword>
<dbReference type="InterPro" id="IPR029000">
    <property type="entry name" value="Cyclophilin-like_dom_sf"/>
</dbReference>
<dbReference type="InterPro" id="IPR020892">
    <property type="entry name" value="Cyclophilin-type_PPIase_CS"/>
</dbReference>
<keyword evidence="3 5" id="KW-0413">Isomerase</keyword>
<dbReference type="PIRSF" id="PIRSF001467">
    <property type="entry name" value="Peptidylpro_ismrse"/>
    <property type="match status" value="1"/>
</dbReference>
<evidence type="ECO:0000256" key="2">
    <source>
        <dbReference type="ARBA" id="ARBA00023110"/>
    </source>
</evidence>
<gene>
    <name evidence="5" type="ORF">ASZ90_014395</name>
</gene>
<proteinExistence type="predicted"/>
<dbReference type="PANTHER" id="PTHR45625">
    <property type="entry name" value="PEPTIDYL-PROLYL CIS-TRANS ISOMERASE-RELATED"/>
    <property type="match status" value="1"/>
</dbReference>
<comment type="caution">
    <text evidence="5">The sequence shown here is derived from an EMBL/GenBank/DDBJ whole genome shotgun (WGS) entry which is preliminary data.</text>
</comment>
<dbReference type="PANTHER" id="PTHR45625:SF4">
    <property type="entry name" value="PEPTIDYLPROLYL ISOMERASE DOMAIN AND WD REPEAT-CONTAINING PROTEIN 1"/>
    <property type="match status" value="1"/>
</dbReference>
<dbReference type="InterPro" id="IPR024936">
    <property type="entry name" value="Cyclophilin-type_PPIase"/>
</dbReference>
<dbReference type="PRINTS" id="PR00153">
    <property type="entry name" value="CSAPPISMRASE"/>
</dbReference>
<dbReference type="PROSITE" id="PS00170">
    <property type="entry name" value="CSA_PPIASE_1"/>
    <property type="match status" value="1"/>
</dbReference>
<dbReference type="CDD" id="cd00317">
    <property type="entry name" value="cyclophilin"/>
    <property type="match status" value="1"/>
</dbReference>
<dbReference type="InterPro" id="IPR002130">
    <property type="entry name" value="Cyclophilin-type_PPIase_dom"/>
</dbReference>
<dbReference type="Gene3D" id="2.40.100.10">
    <property type="entry name" value="Cyclophilin-like"/>
    <property type="match status" value="1"/>
</dbReference>
<feature type="domain" description="PPIase cyclophilin-type" evidence="4">
    <location>
        <begin position="16"/>
        <end position="157"/>
    </location>
</feature>
<accession>A0A0W8F4U7</accession>
<dbReference type="EMBL" id="LNQE01001520">
    <property type="protein sequence ID" value="KUG15887.1"/>
    <property type="molecule type" value="Genomic_DNA"/>
</dbReference>
<dbReference type="GO" id="GO:0006457">
    <property type="term" value="P:protein folding"/>
    <property type="evidence" value="ECO:0007669"/>
    <property type="project" value="InterPro"/>
</dbReference>
<dbReference type="InterPro" id="IPR044666">
    <property type="entry name" value="Cyclophilin_A-like"/>
</dbReference>
<dbReference type="AlphaFoldDB" id="A0A0W8F4U7"/>
<protein>
    <recommendedName>
        <fullName evidence="1">peptidylprolyl isomerase</fullName>
        <ecNumber evidence="1">5.2.1.8</ecNumber>
    </recommendedName>
</protein>
<sequence>MATESTEAGYRVLLATSMGDITIQLYSDMPITAGNFKKLVEKGFYDGVIFHRIIDGFMIQGGDPTGTGRGGPGYAIKDEFTPNSKNARGTISMANAGPNTGGSQFFINLVDNNFLDGKHPAFGKVIEGMDVVDKIGKVQTGAMDRPAKEVKIMSAKVIA</sequence>